<feature type="transmembrane region" description="Helical" evidence="2">
    <location>
        <begin position="218"/>
        <end position="238"/>
    </location>
</feature>
<evidence type="ECO:0000313" key="3">
    <source>
        <dbReference type="EMBL" id="UUX51284.1"/>
    </source>
</evidence>
<keyword evidence="4" id="KW-1185">Reference proteome</keyword>
<dbReference type="KEGG" id="naci:NUH88_06215"/>
<feature type="transmembrane region" description="Helical" evidence="2">
    <location>
        <begin position="164"/>
        <end position="185"/>
    </location>
</feature>
<evidence type="ECO:0000256" key="1">
    <source>
        <dbReference type="SAM" id="MobiDB-lite"/>
    </source>
</evidence>
<sequence>MTFETSGSGSMGATASSEPKTHTLDFDTSDKGSLIGLHLVNVIFMALTLLIYRFWAITRVRRALWPRMRLDSLPLEYTGTGLEIFLGFLKVFVLILLPYGIFSNWANSNIVNPELGFSLGFAFLSSLSLLGLAFLYAAGRYLAYRYRINRTQWRSLRGSVDGAAYMYGLMSIGCYFLVFVSFGVLKPWMDVKLLQYRWDHTKFGGQQFWFAGTTEGLWRPYLLFLLMNLVVLAAFINIDGSRITIGFNFDFSTEDSTSSVHWQSVGIVMIGATCSALAYLNYQIQFWKRAASRVTFGAARFSFAPKLHQVLGLYVGNWFIVCFTFWILLPFIWLRKGTFLAQHLEIVGDLNLDKLVQSDLDTNTTGEGLLGDFDIA</sequence>
<keyword evidence="2" id="KW-0472">Membrane</keyword>
<protein>
    <submittedName>
        <fullName evidence="3">YjgN family protein</fullName>
    </submittedName>
</protein>
<dbReference type="AlphaFoldDB" id="A0A9J7AYD6"/>
<feature type="transmembrane region" description="Helical" evidence="2">
    <location>
        <begin position="311"/>
        <end position="334"/>
    </location>
</feature>
<accession>A0A9J7AYD6</accession>
<dbReference type="Proteomes" id="UP001060336">
    <property type="component" value="Chromosome"/>
</dbReference>
<organism evidence="3 4">
    <name type="scientific">Nisaea acidiphila</name>
    <dbReference type="NCBI Taxonomy" id="1862145"/>
    <lineage>
        <taxon>Bacteria</taxon>
        <taxon>Pseudomonadati</taxon>
        <taxon>Pseudomonadota</taxon>
        <taxon>Alphaproteobacteria</taxon>
        <taxon>Rhodospirillales</taxon>
        <taxon>Thalassobaculaceae</taxon>
        <taxon>Nisaea</taxon>
    </lineage>
</organism>
<dbReference type="RefSeq" id="WP_257770684.1">
    <property type="nucleotide sequence ID" value="NZ_CP102480.1"/>
</dbReference>
<feature type="transmembrane region" description="Helical" evidence="2">
    <location>
        <begin position="35"/>
        <end position="56"/>
    </location>
</feature>
<feature type="transmembrane region" description="Helical" evidence="2">
    <location>
        <begin position="77"/>
        <end position="101"/>
    </location>
</feature>
<evidence type="ECO:0000313" key="4">
    <source>
        <dbReference type="Proteomes" id="UP001060336"/>
    </source>
</evidence>
<name>A0A9J7AYD6_9PROT</name>
<gene>
    <name evidence="3" type="ORF">NUH88_06215</name>
</gene>
<reference evidence="3" key="1">
    <citation type="submission" date="2022-08" db="EMBL/GenBank/DDBJ databases">
        <title>Nisaea acidiphila sp. nov., isolated from a marine algal debris and emended description of the genus Nisaea Urios et al. 2008.</title>
        <authorList>
            <person name="Kwon K."/>
        </authorList>
    </citation>
    <scope>NUCLEOTIDE SEQUENCE</scope>
    <source>
        <strain evidence="3">MEBiC11861</strain>
    </source>
</reference>
<feature type="region of interest" description="Disordered" evidence="1">
    <location>
        <begin position="1"/>
        <end position="20"/>
    </location>
</feature>
<evidence type="ECO:0000256" key="2">
    <source>
        <dbReference type="SAM" id="Phobius"/>
    </source>
</evidence>
<dbReference type="InterPro" id="IPR010295">
    <property type="entry name" value="DUF898"/>
</dbReference>
<keyword evidence="2" id="KW-0812">Transmembrane</keyword>
<feature type="transmembrane region" description="Helical" evidence="2">
    <location>
        <begin position="121"/>
        <end position="143"/>
    </location>
</feature>
<feature type="compositionally biased region" description="Low complexity" evidence="1">
    <location>
        <begin position="1"/>
        <end position="17"/>
    </location>
</feature>
<feature type="transmembrane region" description="Helical" evidence="2">
    <location>
        <begin position="259"/>
        <end position="280"/>
    </location>
</feature>
<proteinExistence type="predicted"/>
<dbReference type="Pfam" id="PF05987">
    <property type="entry name" value="DUF898"/>
    <property type="match status" value="1"/>
</dbReference>
<dbReference type="EMBL" id="CP102480">
    <property type="protein sequence ID" value="UUX51284.1"/>
    <property type="molecule type" value="Genomic_DNA"/>
</dbReference>
<keyword evidence="2" id="KW-1133">Transmembrane helix</keyword>